<dbReference type="EMBL" id="CP016174">
    <property type="protein sequence ID" value="ANN21610.1"/>
    <property type="molecule type" value="Genomic_DNA"/>
</dbReference>
<keyword evidence="2" id="KW-0378">Hydrolase</keyword>
<dbReference type="InterPro" id="IPR001031">
    <property type="entry name" value="Thioesterase"/>
</dbReference>
<dbReference type="Pfam" id="PF00975">
    <property type="entry name" value="Thioesterase"/>
    <property type="match status" value="1"/>
</dbReference>
<organism evidence="4 5">
    <name type="scientific">Amycolatopsis orientalis</name>
    <name type="common">Nocardia orientalis</name>
    <dbReference type="NCBI Taxonomy" id="31958"/>
    <lineage>
        <taxon>Bacteria</taxon>
        <taxon>Bacillati</taxon>
        <taxon>Actinomycetota</taxon>
        <taxon>Actinomycetes</taxon>
        <taxon>Pseudonocardiales</taxon>
        <taxon>Pseudonocardiaceae</taxon>
        <taxon>Amycolatopsis</taxon>
    </lineage>
</organism>
<evidence type="ECO:0000256" key="2">
    <source>
        <dbReference type="ARBA" id="ARBA00022801"/>
    </source>
</evidence>
<dbReference type="eggNOG" id="COG3208">
    <property type="taxonomic scope" value="Bacteria"/>
</dbReference>
<dbReference type="AlphaFoldDB" id="A0A193CBC7"/>
<dbReference type="GO" id="GO:0016787">
    <property type="term" value="F:hydrolase activity"/>
    <property type="evidence" value="ECO:0007669"/>
    <property type="project" value="UniProtKB-KW"/>
</dbReference>
<evidence type="ECO:0000313" key="5">
    <source>
        <dbReference type="Proteomes" id="UP000093695"/>
    </source>
</evidence>
<dbReference type="STRING" id="31958.SD37_07290"/>
<dbReference type="PANTHER" id="PTHR11487:SF0">
    <property type="entry name" value="S-ACYL FATTY ACID SYNTHASE THIOESTERASE, MEDIUM CHAIN"/>
    <property type="match status" value="1"/>
</dbReference>
<dbReference type="KEGG" id="aori:SD37_07290"/>
<keyword evidence="5" id="KW-1185">Reference proteome</keyword>
<dbReference type="InterPro" id="IPR020802">
    <property type="entry name" value="TesA-like"/>
</dbReference>
<proteinExistence type="inferred from homology"/>
<name>A0A193CBC7_AMYOR</name>
<dbReference type="Gene3D" id="3.40.50.1820">
    <property type="entry name" value="alpha/beta hydrolase"/>
    <property type="match status" value="1"/>
</dbReference>
<sequence length="256" mass="27429">MSGGADGRTGDVWLHRWRPRPRAGTRLVCFPHAGGSAAFFAPWSTKLPAEIDVAAVRYPGRADRLAEPPLTSMSTLVDEIARALEPLADRPTVLFGHSLGALVAYEVARELTRRDVPPARLIVSGRRAPGDAPGGTKHLLSDDELVGELVRLGGTEPGLLASEDARSVFLPAIRADFRLAENYRRLPGREPSCPLTVLVGDEDTEVDARRAGLWAGHTTNGTCTTHVLPGGHFYLIPREKTVLALLVEACAIPAAA</sequence>
<dbReference type="Proteomes" id="UP000093695">
    <property type="component" value="Chromosome"/>
</dbReference>
<evidence type="ECO:0000256" key="1">
    <source>
        <dbReference type="ARBA" id="ARBA00007169"/>
    </source>
</evidence>
<evidence type="ECO:0000259" key="3">
    <source>
        <dbReference type="SMART" id="SM00824"/>
    </source>
</evidence>
<dbReference type="PANTHER" id="PTHR11487">
    <property type="entry name" value="THIOESTERASE"/>
    <property type="match status" value="1"/>
</dbReference>
<reference evidence="4 5" key="1">
    <citation type="journal article" date="2015" name="Genome Announc.">
        <title>Draft Genome Sequence of Norvancomycin-Producing Strain Amycolatopsis orientalis CPCC200066.</title>
        <authorList>
            <person name="Lei X."/>
            <person name="Yuan F."/>
            <person name="Shi Y."/>
            <person name="Li X."/>
            <person name="Wang L."/>
            <person name="Hong B."/>
        </authorList>
    </citation>
    <scope>NUCLEOTIDE SEQUENCE [LARGE SCALE GENOMIC DNA]</scope>
    <source>
        <strain evidence="4 5">B-37</strain>
    </source>
</reference>
<dbReference type="GO" id="GO:0008610">
    <property type="term" value="P:lipid biosynthetic process"/>
    <property type="evidence" value="ECO:0007669"/>
    <property type="project" value="TreeGrafter"/>
</dbReference>
<accession>A0A193CBC7</accession>
<protein>
    <recommendedName>
        <fullName evidence="3">Thioesterase TesA-like domain-containing protein</fullName>
    </recommendedName>
</protein>
<evidence type="ECO:0000313" key="4">
    <source>
        <dbReference type="EMBL" id="ANN21610.1"/>
    </source>
</evidence>
<comment type="similarity">
    <text evidence="1">Belongs to the thioesterase family.</text>
</comment>
<gene>
    <name evidence="4" type="ORF">SD37_07290</name>
</gene>
<dbReference type="InterPro" id="IPR012223">
    <property type="entry name" value="TEII"/>
</dbReference>
<dbReference type="SUPFAM" id="SSF53474">
    <property type="entry name" value="alpha/beta-Hydrolases"/>
    <property type="match status" value="1"/>
</dbReference>
<dbReference type="InterPro" id="IPR029058">
    <property type="entry name" value="AB_hydrolase_fold"/>
</dbReference>
<dbReference type="SMART" id="SM00824">
    <property type="entry name" value="PKS_TE"/>
    <property type="match status" value="1"/>
</dbReference>
<feature type="domain" description="Thioesterase TesA-like" evidence="3">
    <location>
        <begin position="28"/>
        <end position="246"/>
    </location>
</feature>